<comment type="caution">
    <text evidence="2">The sequence shown here is derived from an EMBL/GenBank/DDBJ whole genome shotgun (WGS) entry which is preliminary data.</text>
</comment>
<dbReference type="AlphaFoldDB" id="A0A932YVK4"/>
<protein>
    <submittedName>
        <fullName evidence="2">Uncharacterized protein</fullName>
    </submittedName>
</protein>
<proteinExistence type="predicted"/>
<reference evidence="2" key="1">
    <citation type="submission" date="2020-07" db="EMBL/GenBank/DDBJ databases">
        <title>Huge and variable diversity of episymbiotic CPR bacteria and DPANN archaea in groundwater ecosystems.</title>
        <authorList>
            <person name="He C.Y."/>
            <person name="Keren R."/>
            <person name="Whittaker M."/>
            <person name="Farag I.F."/>
            <person name="Doudna J."/>
            <person name="Cate J.H.D."/>
            <person name="Banfield J.F."/>
        </authorList>
    </citation>
    <scope>NUCLEOTIDE SEQUENCE</scope>
    <source>
        <strain evidence="2">NC_groundwater_1226_Ag_S-0.1um_59_124</strain>
    </source>
</reference>
<gene>
    <name evidence="2" type="ORF">HY474_01300</name>
</gene>
<evidence type="ECO:0000313" key="2">
    <source>
        <dbReference type="EMBL" id="MBI4132247.1"/>
    </source>
</evidence>
<name>A0A932YVK4_9BACT</name>
<sequence length="127" mass="14126">MRLMPQQSIADMLRPAAKRWAETAPLVELAACLPARLLFRSPVGQVPAPASQPGSPQPNRPKKRRRRKKGLTKKAKKLIQDRLFGIEAGTPAYLKARGELVKELGVRPRQIGAYVSQMKPAPGRRKK</sequence>
<dbReference type="Proteomes" id="UP000704960">
    <property type="component" value="Unassembled WGS sequence"/>
</dbReference>
<evidence type="ECO:0000313" key="3">
    <source>
        <dbReference type="Proteomes" id="UP000704960"/>
    </source>
</evidence>
<accession>A0A932YVK4</accession>
<evidence type="ECO:0000256" key="1">
    <source>
        <dbReference type="SAM" id="MobiDB-lite"/>
    </source>
</evidence>
<feature type="region of interest" description="Disordered" evidence="1">
    <location>
        <begin position="44"/>
        <end position="74"/>
    </location>
</feature>
<dbReference type="EMBL" id="JACQMJ010000005">
    <property type="protein sequence ID" value="MBI4132247.1"/>
    <property type="molecule type" value="Genomic_DNA"/>
</dbReference>
<feature type="compositionally biased region" description="Basic residues" evidence="1">
    <location>
        <begin position="60"/>
        <end position="74"/>
    </location>
</feature>
<organism evidence="2 3">
    <name type="scientific">Candidatus Sungiibacteriota bacterium</name>
    <dbReference type="NCBI Taxonomy" id="2750080"/>
    <lineage>
        <taxon>Bacteria</taxon>
        <taxon>Candidatus Sungiibacteriota</taxon>
    </lineage>
</organism>